<dbReference type="Gene3D" id="3.30.70.330">
    <property type="match status" value="2"/>
</dbReference>
<dbReference type="GO" id="GO:0005689">
    <property type="term" value="C:U12-type spliceosomal complex"/>
    <property type="evidence" value="ECO:0007669"/>
    <property type="project" value="TreeGrafter"/>
</dbReference>
<dbReference type="GO" id="GO:0000398">
    <property type="term" value="P:mRNA splicing, via spliceosome"/>
    <property type="evidence" value="ECO:0007669"/>
    <property type="project" value="TreeGrafter"/>
</dbReference>
<proteinExistence type="predicted"/>
<evidence type="ECO:0000256" key="5">
    <source>
        <dbReference type="ARBA" id="ARBA00023242"/>
    </source>
</evidence>
<evidence type="ECO:0000256" key="3">
    <source>
        <dbReference type="ARBA" id="ARBA00022737"/>
    </source>
</evidence>
<feature type="region of interest" description="Disordered" evidence="7">
    <location>
        <begin position="216"/>
        <end position="256"/>
    </location>
</feature>
<comment type="subcellular location">
    <subcellularLocation>
        <location evidence="1">Nucleus</location>
    </subcellularLocation>
</comment>
<dbReference type="InParanoid" id="A0A1S3IPT4"/>
<dbReference type="InterPro" id="IPR045164">
    <property type="entry name" value="RBM41/RNPC3"/>
</dbReference>
<dbReference type="SUPFAM" id="SSF54928">
    <property type="entry name" value="RNA-binding domain, RBD"/>
    <property type="match status" value="2"/>
</dbReference>
<dbReference type="InterPro" id="IPR000504">
    <property type="entry name" value="RRM_dom"/>
</dbReference>
<dbReference type="CDD" id="cd12238">
    <property type="entry name" value="RRM1_RBM40_like"/>
    <property type="match status" value="1"/>
</dbReference>
<evidence type="ECO:0000313" key="9">
    <source>
        <dbReference type="Proteomes" id="UP000085678"/>
    </source>
</evidence>
<dbReference type="InterPro" id="IPR012677">
    <property type="entry name" value="Nucleotide-bd_a/b_plait_sf"/>
</dbReference>
<evidence type="ECO:0000256" key="7">
    <source>
        <dbReference type="SAM" id="MobiDB-lite"/>
    </source>
</evidence>
<evidence type="ECO:0000313" key="10">
    <source>
        <dbReference type="RefSeq" id="XP_013400227.1"/>
    </source>
</evidence>
<feature type="domain" description="RRM" evidence="8">
    <location>
        <begin position="6"/>
        <end position="81"/>
    </location>
</feature>
<dbReference type="Pfam" id="PF00076">
    <property type="entry name" value="RRM_1"/>
    <property type="match status" value="2"/>
</dbReference>
<feature type="compositionally biased region" description="Basic residues" evidence="7">
    <location>
        <begin position="236"/>
        <end position="256"/>
    </location>
</feature>
<dbReference type="FunFam" id="3.30.70.330:FF:000207">
    <property type="entry name" value="RNA-binding region (RNP1, RRM)-containing 3"/>
    <property type="match status" value="1"/>
</dbReference>
<gene>
    <name evidence="10" type="primary">LOC106166275</name>
</gene>
<dbReference type="KEGG" id="lak:106166275"/>
<organism evidence="9 10">
    <name type="scientific">Lingula anatina</name>
    <name type="common">Brachiopod</name>
    <name type="synonym">Lingula unguis</name>
    <dbReference type="NCBI Taxonomy" id="7574"/>
    <lineage>
        <taxon>Eukaryota</taxon>
        <taxon>Metazoa</taxon>
        <taxon>Spiralia</taxon>
        <taxon>Lophotrochozoa</taxon>
        <taxon>Brachiopoda</taxon>
        <taxon>Linguliformea</taxon>
        <taxon>Lingulata</taxon>
        <taxon>Lingulida</taxon>
        <taxon>Linguloidea</taxon>
        <taxon>Lingulidae</taxon>
        <taxon>Lingula</taxon>
    </lineage>
</organism>
<dbReference type="InterPro" id="IPR034147">
    <property type="entry name" value="RBM40_RRM1"/>
</dbReference>
<evidence type="ECO:0000256" key="4">
    <source>
        <dbReference type="ARBA" id="ARBA00022884"/>
    </source>
</evidence>
<dbReference type="PANTHER" id="PTHR16105">
    <property type="entry name" value="RNA-BINDING REGION-CONTAINING PROTEIN 3"/>
    <property type="match status" value="1"/>
</dbReference>
<dbReference type="CDD" id="cd12239">
    <property type="entry name" value="RRM2_RBM40_like"/>
    <property type="match status" value="1"/>
</dbReference>
<protein>
    <recommendedName>
        <fullName evidence="2">RNA-binding region-containing protein 3</fullName>
    </recommendedName>
</protein>
<feature type="domain" description="RRM" evidence="8">
    <location>
        <begin position="387"/>
        <end position="470"/>
    </location>
</feature>
<feature type="region of interest" description="Disordered" evidence="7">
    <location>
        <begin position="192"/>
        <end position="211"/>
    </location>
</feature>
<dbReference type="GeneID" id="106166275"/>
<dbReference type="FunCoup" id="A0A1S3IPT4">
    <property type="interactions" value="1094"/>
</dbReference>
<evidence type="ECO:0000256" key="1">
    <source>
        <dbReference type="ARBA" id="ARBA00004123"/>
    </source>
</evidence>
<sequence length="486" mass="55321">MADALSTLFIRHLPAELTEDEKGDLLKHFGAVRTKCMGTAGRLRHTAFAVFDSKEQAEKALERLHQLEILGCRLSVEFSKKQYEKFHPKFSDSETFKDKLKEENFKKQQTTKIEEEKVLENQIPSFGKIAEKLGIDYPYNPNLHYIYPPPDVNILTNIAHALATVPKFYVQVLHLMNKMNMPAPFGLVTPAPPLPEGRPIESRPSEPDWPDMEEMEVVSTDESEIQSDTDDEAKGKKQQPVKRQKHQKKRPRKKLKLHDLIIPKPIPSGTLSNAPKAEDVFEQPQPTAQKKIEIKVPAVADQIEPIVPSENLELEESFEKPPVQVEEGGFGKIEPVVKEAEADDGEESDSDVTQFISSSELKRGRLSSKEMKDINVFKRYDAGDQTSRLYIKNLAKHVTEKDLKYVFGRYIDWTSEEQTNMFDIRHMTEGRMKGQAFVTLPNEDLAQKALNETNGFVLNGKPMVVQFARSAKPKEKEDPKSKETKL</sequence>
<dbReference type="InterPro" id="IPR035979">
    <property type="entry name" value="RBD_domain_sf"/>
</dbReference>
<dbReference type="SMART" id="SM00360">
    <property type="entry name" value="RRM"/>
    <property type="match status" value="2"/>
</dbReference>
<feature type="compositionally biased region" description="Acidic residues" evidence="7">
    <location>
        <begin position="216"/>
        <end position="231"/>
    </location>
</feature>
<dbReference type="Gene3D" id="6.10.250.610">
    <property type="match status" value="1"/>
</dbReference>
<keyword evidence="9" id="KW-1185">Reference proteome</keyword>
<dbReference type="OMA" id="AINIRHE"/>
<keyword evidence="4 6" id="KW-0694">RNA-binding</keyword>
<keyword evidence="5" id="KW-0539">Nucleus</keyword>
<evidence type="ECO:0000256" key="2">
    <source>
        <dbReference type="ARBA" id="ARBA00020364"/>
    </source>
</evidence>
<accession>A0A1S3IPT4</accession>
<dbReference type="GO" id="GO:0097157">
    <property type="term" value="F:pre-mRNA intronic binding"/>
    <property type="evidence" value="ECO:0007669"/>
    <property type="project" value="TreeGrafter"/>
</dbReference>
<dbReference type="GO" id="GO:0030626">
    <property type="term" value="F:U12 snRNA binding"/>
    <property type="evidence" value="ECO:0007669"/>
    <property type="project" value="TreeGrafter"/>
</dbReference>
<evidence type="ECO:0000256" key="6">
    <source>
        <dbReference type="PROSITE-ProRule" id="PRU00176"/>
    </source>
</evidence>
<dbReference type="RefSeq" id="XP_013400227.1">
    <property type="nucleotide sequence ID" value="XM_013544773.1"/>
</dbReference>
<dbReference type="PANTHER" id="PTHR16105:SF0">
    <property type="entry name" value="RNA-BINDING REGION-CONTAINING PROTEIN 3"/>
    <property type="match status" value="1"/>
</dbReference>
<name>A0A1S3IPT4_LINAN</name>
<dbReference type="PROSITE" id="PS50102">
    <property type="entry name" value="RRM"/>
    <property type="match status" value="2"/>
</dbReference>
<reference evidence="10" key="1">
    <citation type="submission" date="2025-08" db="UniProtKB">
        <authorList>
            <consortium name="RefSeq"/>
        </authorList>
    </citation>
    <scope>IDENTIFICATION</scope>
    <source>
        <tissue evidence="10">Gonads</tissue>
    </source>
</reference>
<dbReference type="STRING" id="7574.A0A1S3IPT4"/>
<keyword evidence="3" id="KW-0677">Repeat</keyword>
<dbReference type="Proteomes" id="UP000085678">
    <property type="component" value="Unplaced"/>
</dbReference>
<dbReference type="OrthoDB" id="277802at2759"/>
<evidence type="ECO:0000259" key="8">
    <source>
        <dbReference type="PROSITE" id="PS50102"/>
    </source>
</evidence>
<dbReference type="AlphaFoldDB" id="A0A1S3IPT4"/>